<dbReference type="Gramene" id="Psat02G0505500-T1">
    <property type="protein sequence ID" value="KAI5439509.1"/>
    <property type="gene ID" value="KIW84_025055"/>
</dbReference>
<proteinExistence type="predicted"/>
<keyword evidence="3" id="KW-1185">Reference proteome</keyword>
<gene>
    <name evidence="2" type="ORF">KIW84_025055</name>
</gene>
<comment type="caution">
    <text evidence="2">The sequence shown here is derived from an EMBL/GenBank/DDBJ whole genome shotgun (WGS) entry which is preliminary data.</text>
</comment>
<evidence type="ECO:0000313" key="3">
    <source>
        <dbReference type="Proteomes" id="UP001058974"/>
    </source>
</evidence>
<dbReference type="Proteomes" id="UP001058974">
    <property type="component" value="Chromosome 2"/>
</dbReference>
<accession>A0A9D5BDA1</accession>
<evidence type="ECO:0000259" key="1">
    <source>
        <dbReference type="Pfam" id="PF26130"/>
    </source>
</evidence>
<dbReference type="Pfam" id="PF26130">
    <property type="entry name" value="PB1-like"/>
    <property type="match status" value="1"/>
</dbReference>
<reference evidence="2 3" key="1">
    <citation type="journal article" date="2022" name="Nat. Genet.">
        <title>Improved pea reference genome and pan-genome highlight genomic features and evolutionary characteristics.</title>
        <authorList>
            <person name="Yang T."/>
            <person name="Liu R."/>
            <person name="Luo Y."/>
            <person name="Hu S."/>
            <person name="Wang D."/>
            <person name="Wang C."/>
            <person name="Pandey M.K."/>
            <person name="Ge S."/>
            <person name="Xu Q."/>
            <person name="Li N."/>
            <person name="Li G."/>
            <person name="Huang Y."/>
            <person name="Saxena R.K."/>
            <person name="Ji Y."/>
            <person name="Li M."/>
            <person name="Yan X."/>
            <person name="He Y."/>
            <person name="Liu Y."/>
            <person name="Wang X."/>
            <person name="Xiang C."/>
            <person name="Varshney R.K."/>
            <person name="Ding H."/>
            <person name="Gao S."/>
            <person name="Zong X."/>
        </authorList>
    </citation>
    <scope>NUCLEOTIDE SEQUENCE [LARGE SCALE GENOMIC DNA]</scope>
    <source>
        <strain evidence="2 3">cv. Zhongwan 6</strain>
    </source>
</reference>
<sequence length="272" mass="30325">MGTKNKNKNKELGMKVRKTDDFSHVFIHHGGEFVNVEYSSYEGLVYEVRCDTDKSCYFEVVGIIKDLGYKEAITILYKDFTFETINPEDAVNLDEEDEILKPYEEIVKGTKANVDKVSESVVGGNDVEMDVVEVNDGEANGGEVKGDKVNEVELGGVKVNRAEVNDGKVNDVELTNVEGEGNDVGPIGTESFNDSDDMNFHYDNALDVAFDDSYLGSDSDGLLEDGIENMLGYCDETEGINIKRKSHQFLVYPHVNIRKMLHKTTKSGHKNQ</sequence>
<dbReference type="EMBL" id="JAMSHJ010000002">
    <property type="protein sequence ID" value="KAI5439509.1"/>
    <property type="molecule type" value="Genomic_DNA"/>
</dbReference>
<protein>
    <recommendedName>
        <fullName evidence="1">PB1-like domain-containing protein</fullName>
    </recommendedName>
</protein>
<evidence type="ECO:0000313" key="2">
    <source>
        <dbReference type="EMBL" id="KAI5439509.1"/>
    </source>
</evidence>
<name>A0A9D5BDA1_PEA</name>
<dbReference type="InterPro" id="IPR058594">
    <property type="entry name" value="PB1-like_dom_pln"/>
</dbReference>
<dbReference type="AlphaFoldDB" id="A0A9D5BDA1"/>
<feature type="domain" description="PB1-like" evidence="1">
    <location>
        <begin position="23"/>
        <end position="102"/>
    </location>
</feature>
<organism evidence="2 3">
    <name type="scientific">Pisum sativum</name>
    <name type="common">Garden pea</name>
    <name type="synonym">Lathyrus oleraceus</name>
    <dbReference type="NCBI Taxonomy" id="3888"/>
    <lineage>
        <taxon>Eukaryota</taxon>
        <taxon>Viridiplantae</taxon>
        <taxon>Streptophyta</taxon>
        <taxon>Embryophyta</taxon>
        <taxon>Tracheophyta</taxon>
        <taxon>Spermatophyta</taxon>
        <taxon>Magnoliopsida</taxon>
        <taxon>eudicotyledons</taxon>
        <taxon>Gunneridae</taxon>
        <taxon>Pentapetalae</taxon>
        <taxon>rosids</taxon>
        <taxon>fabids</taxon>
        <taxon>Fabales</taxon>
        <taxon>Fabaceae</taxon>
        <taxon>Papilionoideae</taxon>
        <taxon>50 kb inversion clade</taxon>
        <taxon>NPAAA clade</taxon>
        <taxon>Hologalegina</taxon>
        <taxon>IRL clade</taxon>
        <taxon>Fabeae</taxon>
        <taxon>Lathyrus</taxon>
    </lineage>
</organism>